<reference evidence="4 5" key="1">
    <citation type="submission" date="2022-08" db="EMBL/GenBank/DDBJ databases">
        <title>Reclassification of Massilia species as members of the genera Telluria, Duganella, Pseudoduganella, Mokoshia gen. nov. and Zemynaea gen. nov. using orthogonal and non-orthogonal genome-based approaches.</title>
        <authorList>
            <person name="Bowman J.P."/>
        </authorList>
    </citation>
    <scope>NUCLEOTIDE SEQUENCE [LARGE SCALE GENOMIC DNA]</scope>
    <source>
        <strain evidence="4 5">JCM 31606</strain>
    </source>
</reference>
<sequence length="308" mass="32900">MENRSHALMTGIFTIALLVAAALAGIWFNRDRAKTIPYEIVTTQSMAGLNPQATVRYRGLEVGRVEDISFDPRVTGQILIRLSVDTETPVTTTTFASLGYQGVTGLAFLQLDDDRTGSPRLASSPSAVARIPMRPGLLDQIEQRGLAILEKTEHITASLDKLVSPENQQTMLNAFDSIGKTAAAYGEIPKRLQPALDELPGLTRKLDQTAASVNTLATNANGMVTKLQAPDGPVERLNSAIGSLQGVTSSLETDALPHINDVTDQARSTLRAVKRTAESFSDRPQSILFGGPKAQPGPGEPGFAAPTK</sequence>
<dbReference type="Pfam" id="PF02470">
    <property type="entry name" value="MlaD"/>
    <property type="match status" value="1"/>
</dbReference>
<evidence type="ECO:0000259" key="3">
    <source>
        <dbReference type="Pfam" id="PF02470"/>
    </source>
</evidence>
<evidence type="ECO:0000313" key="5">
    <source>
        <dbReference type="Proteomes" id="UP001204621"/>
    </source>
</evidence>
<evidence type="ECO:0000313" key="4">
    <source>
        <dbReference type="EMBL" id="MCS0661165.1"/>
    </source>
</evidence>
<keyword evidence="2" id="KW-0812">Transmembrane</keyword>
<dbReference type="Proteomes" id="UP001204621">
    <property type="component" value="Unassembled WGS sequence"/>
</dbReference>
<evidence type="ECO:0000256" key="1">
    <source>
        <dbReference type="SAM" id="MobiDB-lite"/>
    </source>
</evidence>
<keyword evidence="5" id="KW-1185">Reference proteome</keyword>
<dbReference type="InterPro" id="IPR003399">
    <property type="entry name" value="Mce/MlaD"/>
</dbReference>
<feature type="domain" description="Mce/MlaD" evidence="3">
    <location>
        <begin position="41"/>
        <end position="112"/>
    </location>
</feature>
<name>A0ABT2D553_9BURK</name>
<gene>
    <name evidence="4" type="ORF">NX778_24130</name>
</gene>
<evidence type="ECO:0000256" key="2">
    <source>
        <dbReference type="SAM" id="Phobius"/>
    </source>
</evidence>
<feature type="transmembrane region" description="Helical" evidence="2">
    <location>
        <begin position="7"/>
        <end position="28"/>
    </location>
</feature>
<organism evidence="4 5">
    <name type="scientific">Massilia terrae</name>
    <dbReference type="NCBI Taxonomy" id="1811224"/>
    <lineage>
        <taxon>Bacteria</taxon>
        <taxon>Pseudomonadati</taxon>
        <taxon>Pseudomonadota</taxon>
        <taxon>Betaproteobacteria</taxon>
        <taxon>Burkholderiales</taxon>
        <taxon>Oxalobacteraceae</taxon>
        <taxon>Telluria group</taxon>
        <taxon>Massilia</taxon>
    </lineage>
</organism>
<dbReference type="PANTHER" id="PTHR36698:SF2">
    <property type="entry name" value="MCE_MLAD DOMAIN-CONTAINING PROTEIN"/>
    <property type="match status" value="1"/>
</dbReference>
<keyword evidence="2" id="KW-0472">Membrane</keyword>
<dbReference type="RefSeq" id="WP_258814363.1">
    <property type="nucleotide sequence ID" value="NZ_JANUGU010000015.1"/>
</dbReference>
<feature type="region of interest" description="Disordered" evidence="1">
    <location>
        <begin position="276"/>
        <end position="308"/>
    </location>
</feature>
<dbReference type="PANTHER" id="PTHR36698">
    <property type="entry name" value="BLL5892 PROTEIN"/>
    <property type="match status" value="1"/>
</dbReference>
<comment type="caution">
    <text evidence="4">The sequence shown here is derived from an EMBL/GenBank/DDBJ whole genome shotgun (WGS) entry which is preliminary data.</text>
</comment>
<keyword evidence="2" id="KW-1133">Transmembrane helix</keyword>
<accession>A0ABT2D553</accession>
<dbReference type="EMBL" id="JANUGU010000015">
    <property type="protein sequence ID" value="MCS0661165.1"/>
    <property type="molecule type" value="Genomic_DNA"/>
</dbReference>
<protein>
    <submittedName>
        <fullName evidence="4">MlaD family protein</fullName>
    </submittedName>
</protein>
<proteinExistence type="predicted"/>